<gene>
    <name evidence="2" type="ORF">TRIUR3_27709</name>
</gene>
<feature type="region of interest" description="Disordered" evidence="1">
    <location>
        <begin position="469"/>
        <end position="489"/>
    </location>
</feature>
<organism evidence="2">
    <name type="scientific">Triticum urartu</name>
    <name type="common">Red wild einkorn</name>
    <name type="synonym">Crithodium urartu</name>
    <dbReference type="NCBI Taxonomy" id="4572"/>
    <lineage>
        <taxon>Eukaryota</taxon>
        <taxon>Viridiplantae</taxon>
        <taxon>Streptophyta</taxon>
        <taxon>Embryophyta</taxon>
        <taxon>Tracheophyta</taxon>
        <taxon>Spermatophyta</taxon>
        <taxon>Magnoliopsida</taxon>
        <taxon>Liliopsida</taxon>
        <taxon>Poales</taxon>
        <taxon>Poaceae</taxon>
        <taxon>BOP clade</taxon>
        <taxon>Pooideae</taxon>
        <taxon>Triticodae</taxon>
        <taxon>Triticeae</taxon>
        <taxon>Triticinae</taxon>
        <taxon>Triticum</taxon>
    </lineage>
</organism>
<evidence type="ECO:0000313" key="2">
    <source>
        <dbReference type="EMBL" id="EMS64954.1"/>
    </source>
</evidence>
<protein>
    <submittedName>
        <fullName evidence="2">Uncharacterized protein</fullName>
    </submittedName>
</protein>
<reference evidence="2" key="1">
    <citation type="journal article" date="2013" name="Nature">
        <title>Draft genome of the wheat A-genome progenitor Triticum urartu.</title>
        <authorList>
            <person name="Ling H.Q."/>
            <person name="Zhao S."/>
            <person name="Liu D."/>
            <person name="Wang J."/>
            <person name="Sun H."/>
            <person name="Zhang C."/>
            <person name="Fan H."/>
            <person name="Li D."/>
            <person name="Dong L."/>
            <person name="Tao Y."/>
            <person name="Gao C."/>
            <person name="Wu H."/>
            <person name="Li Y."/>
            <person name="Cui Y."/>
            <person name="Guo X."/>
            <person name="Zheng S."/>
            <person name="Wang B."/>
            <person name="Yu K."/>
            <person name="Liang Q."/>
            <person name="Yang W."/>
            <person name="Lou X."/>
            <person name="Chen J."/>
            <person name="Feng M."/>
            <person name="Jian J."/>
            <person name="Zhang X."/>
            <person name="Luo G."/>
            <person name="Jiang Y."/>
            <person name="Liu J."/>
            <person name="Wang Z."/>
            <person name="Sha Y."/>
            <person name="Zhang B."/>
            <person name="Wu H."/>
            <person name="Tang D."/>
            <person name="Shen Q."/>
            <person name="Xue P."/>
            <person name="Zou S."/>
            <person name="Wang X."/>
            <person name="Liu X."/>
            <person name="Wang F."/>
            <person name="Yang Y."/>
            <person name="An X."/>
            <person name="Dong Z."/>
            <person name="Zhang K."/>
            <person name="Zhang X."/>
            <person name="Luo M.C."/>
            <person name="Dvorak J."/>
            <person name="Tong Y."/>
            <person name="Wang J."/>
            <person name="Yang H."/>
            <person name="Li Z."/>
            <person name="Wang D."/>
            <person name="Zhang A."/>
            <person name="Wang J."/>
        </authorList>
    </citation>
    <scope>NUCLEOTIDE SEQUENCE</scope>
</reference>
<dbReference type="EMBL" id="KD049969">
    <property type="protein sequence ID" value="EMS64954.1"/>
    <property type="molecule type" value="Genomic_DNA"/>
</dbReference>
<dbReference type="AlphaFoldDB" id="M8AV89"/>
<dbReference type="OMA" id="MCITEEA"/>
<proteinExistence type="predicted"/>
<feature type="region of interest" description="Disordered" evidence="1">
    <location>
        <begin position="368"/>
        <end position="406"/>
    </location>
</feature>
<accession>M8AV89</accession>
<name>M8AV89_TRIUA</name>
<sequence length="526" mass="58534">MGDIRMIKGVLLGKLYCKWLNVKGVVVLGSSVGLGVYRREDGGRNNKYKAKKYVMMHDMPNQQHPVPSNLDSALESNMMALDIDPLDVDIDPRILGIVDVGLDPKKTLDFAVLQILRCRFILPPGRPTKEFLKVLKSNRGVILPPLNVIRHKKKDLVETAWGWKRLLPWMRGSVLFEDYFTYLQQYYQKNIKGVYESFKLEDQNFEDPSAVAHLNAAAATGCLEAEHMLSGILDDDPELNKKIVEEASRFENGASTLTVPATSIVPAACFMCITEEAKLMYVLCTTKADEFPVELRQEKLEFCTEVRRVALYFLTTEAKRAEQKLYLSEEIRHSLLKLLILIQERFPPGSHIDYDPIARVRTALKKHQSNEVSPDDIPIPKTLTNSAAPLPRNLSEPCNESESADVIAGSPNNIVLGATPSWSLSDYESDQSNTSGKTRKSIGGILDSVTLEDLGIHITSGDVVAHADTIPVHSSGESDDKNNKDKKRSKSAVKIQGMLGNADDECCSLVSYISCVFESNMLGSIY</sequence>
<evidence type="ECO:0000256" key="1">
    <source>
        <dbReference type="SAM" id="MobiDB-lite"/>
    </source>
</evidence>